<dbReference type="KEGG" id="dfa:DFA_00682"/>
<feature type="region of interest" description="Disordered" evidence="7">
    <location>
        <begin position="297"/>
        <end position="316"/>
    </location>
</feature>
<dbReference type="SUPFAM" id="SSF54236">
    <property type="entry name" value="Ubiquitin-like"/>
    <property type="match status" value="1"/>
</dbReference>
<name>F4PT81_CACFS</name>
<dbReference type="GeneID" id="14873744"/>
<evidence type="ECO:0000259" key="11">
    <source>
        <dbReference type="PROSITE" id="PS51547"/>
    </source>
</evidence>
<dbReference type="Pfam" id="PF00454">
    <property type="entry name" value="PI3_PI4_kinase"/>
    <property type="match status" value="1"/>
</dbReference>
<dbReference type="GO" id="GO:0048015">
    <property type="term" value="P:phosphatidylinositol-mediated signaling"/>
    <property type="evidence" value="ECO:0007669"/>
    <property type="project" value="TreeGrafter"/>
</dbReference>
<organism evidence="12 13">
    <name type="scientific">Cavenderia fasciculata</name>
    <name type="common">Slime mold</name>
    <name type="synonym">Dictyostelium fasciculatum</name>
    <dbReference type="NCBI Taxonomy" id="261658"/>
    <lineage>
        <taxon>Eukaryota</taxon>
        <taxon>Amoebozoa</taxon>
        <taxon>Evosea</taxon>
        <taxon>Eumycetozoa</taxon>
        <taxon>Dictyostelia</taxon>
        <taxon>Acytosteliales</taxon>
        <taxon>Cavenderiaceae</taxon>
        <taxon>Cavenderia</taxon>
    </lineage>
</organism>
<keyword evidence="3" id="KW-0418">Kinase</keyword>
<evidence type="ECO:0000259" key="10">
    <source>
        <dbReference type="PROSITE" id="PS51546"/>
    </source>
</evidence>
<dbReference type="Gene3D" id="3.10.20.90">
    <property type="entry name" value="Phosphatidylinositol 3-kinase Catalytic Subunit, Chain A, domain 1"/>
    <property type="match status" value="1"/>
</dbReference>
<feature type="domain" description="PI3K-RBD" evidence="10">
    <location>
        <begin position="621"/>
        <end position="723"/>
    </location>
</feature>
<dbReference type="PROSITE" id="PS51546">
    <property type="entry name" value="PI3K_RBD"/>
    <property type="match status" value="1"/>
</dbReference>
<feature type="domain" description="PI3K/PI4K catalytic" evidence="8">
    <location>
        <begin position="1183"/>
        <end position="1458"/>
    </location>
</feature>
<evidence type="ECO:0000256" key="4">
    <source>
        <dbReference type="ARBA" id="ARBA00022840"/>
    </source>
</evidence>
<dbReference type="Pfam" id="PF00792">
    <property type="entry name" value="PI3K_C2"/>
    <property type="match status" value="1"/>
</dbReference>
<feature type="region of interest" description="Disordered" evidence="7">
    <location>
        <begin position="576"/>
        <end position="610"/>
    </location>
</feature>
<evidence type="ECO:0000313" key="13">
    <source>
        <dbReference type="Proteomes" id="UP000007797"/>
    </source>
</evidence>
<dbReference type="GO" id="GO:0050920">
    <property type="term" value="P:regulation of chemotaxis"/>
    <property type="evidence" value="ECO:0007669"/>
    <property type="project" value="EnsemblProtists"/>
</dbReference>
<dbReference type="InterPro" id="IPR011009">
    <property type="entry name" value="Kinase-like_dom_sf"/>
</dbReference>
<dbReference type="GO" id="GO:0035005">
    <property type="term" value="F:1-phosphatidylinositol-4-phosphate 3-kinase activity"/>
    <property type="evidence" value="ECO:0007669"/>
    <property type="project" value="TreeGrafter"/>
</dbReference>
<dbReference type="GO" id="GO:0009617">
    <property type="term" value="P:response to bacterium"/>
    <property type="evidence" value="ECO:0007669"/>
    <property type="project" value="EnsemblProtists"/>
</dbReference>
<dbReference type="PROSITE" id="PS51545">
    <property type="entry name" value="PIK_HELICAL"/>
    <property type="match status" value="1"/>
</dbReference>
<evidence type="ECO:0000313" key="12">
    <source>
        <dbReference type="EMBL" id="EGG20817.1"/>
    </source>
</evidence>
<dbReference type="InterPro" id="IPR000341">
    <property type="entry name" value="PI3K_Ras-bd_dom"/>
</dbReference>
<evidence type="ECO:0000256" key="7">
    <source>
        <dbReference type="SAM" id="MobiDB-lite"/>
    </source>
</evidence>
<dbReference type="Proteomes" id="UP000007797">
    <property type="component" value="Unassembled WGS sequence"/>
</dbReference>
<dbReference type="OrthoDB" id="67688at2759"/>
<dbReference type="PANTHER" id="PTHR10048:SF55">
    <property type="entry name" value="PHOSPHATIDYLINOSITOL 3-KINASE"/>
    <property type="match status" value="1"/>
</dbReference>
<evidence type="ECO:0008006" key="14">
    <source>
        <dbReference type="Google" id="ProtNLM"/>
    </source>
</evidence>
<evidence type="ECO:0000256" key="3">
    <source>
        <dbReference type="ARBA" id="ARBA00022777"/>
    </source>
</evidence>
<dbReference type="Gene3D" id="2.60.40.150">
    <property type="entry name" value="C2 domain"/>
    <property type="match status" value="1"/>
</dbReference>
<feature type="domain" description="PIK helical" evidence="9">
    <location>
        <begin position="935"/>
        <end position="1120"/>
    </location>
</feature>
<dbReference type="Gene3D" id="1.25.40.70">
    <property type="entry name" value="Phosphatidylinositol 3-kinase, accessory domain (PIK)"/>
    <property type="match status" value="1"/>
</dbReference>
<dbReference type="InterPro" id="IPR016024">
    <property type="entry name" value="ARM-type_fold"/>
</dbReference>
<dbReference type="CDD" id="cd00891">
    <property type="entry name" value="PI3Kc"/>
    <property type="match status" value="1"/>
</dbReference>
<keyword evidence="2" id="KW-0547">Nucleotide-binding</keyword>
<feature type="compositionally biased region" description="Low complexity" evidence="7">
    <location>
        <begin position="576"/>
        <end position="600"/>
    </location>
</feature>
<dbReference type="PROSITE" id="PS00915">
    <property type="entry name" value="PI3_4_KINASE_1"/>
    <property type="match status" value="1"/>
</dbReference>
<dbReference type="GO" id="GO:0099138">
    <property type="term" value="P:altruistic, chimeric sorocarp development"/>
    <property type="evidence" value="ECO:0007669"/>
    <property type="project" value="EnsemblProtists"/>
</dbReference>
<feature type="region of interest" description="Disordered" evidence="7">
    <location>
        <begin position="256"/>
        <end position="276"/>
    </location>
</feature>
<dbReference type="OMA" id="CAGCCVY"/>
<evidence type="ECO:0000259" key="8">
    <source>
        <dbReference type="PROSITE" id="PS50290"/>
    </source>
</evidence>
<feature type="coiled-coil region" evidence="6">
    <location>
        <begin position="145"/>
        <end position="214"/>
    </location>
</feature>
<dbReference type="PANTHER" id="PTHR10048">
    <property type="entry name" value="PHOSPHATIDYLINOSITOL KINASE"/>
    <property type="match status" value="1"/>
</dbReference>
<evidence type="ECO:0000256" key="6">
    <source>
        <dbReference type="SAM" id="Coils"/>
    </source>
</evidence>
<dbReference type="Gene3D" id="1.10.1070.11">
    <property type="entry name" value="Phosphatidylinositol 3-/4-kinase, catalytic domain"/>
    <property type="match status" value="1"/>
</dbReference>
<dbReference type="GO" id="GO:0005886">
    <property type="term" value="C:plasma membrane"/>
    <property type="evidence" value="ECO:0007669"/>
    <property type="project" value="TreeGrafter"/>
</dbReference>
<dbReference type="GO" id="GO:0016303">
    <property type="term" value="F:1-phosphatidylinositol-3-kinase activity"/>
    <property type="evidence" value="ECO:0007669"/>
    <property type="project" value="TreeGrafter"/>
</dbReference>
<dbReference type="InterPro" id="IPR042236">
    <property type="entry name" value="PI3K_accessory_sf"/>
</dbReference>
<evidence type="ECO:0000256" key="1">
    <source>
        <dbReference type="ARBA" id="ARBA00022679"/>
    </source>
</evidence>
<gene>
    <name evidence="12" type="ORF">DFA_00682</name>
</gene>
<comment type="similarity">
    <text evidence="5">Belongs to the PI3/PI4-kinase family.</text>
</comment>
<dbReference type="GO" id="GO:0016477">
    <property type="term" value="P:cell migration"/>
    <property type="evidence" value="ECO:0007669"/>
    <property type="project" value="TreeGrafter"/>
</dbReference>
<dbReference type="InterPro" id="IPR035892">
    <property type="entry name" value="C2_domain_sf"/>
</dbReference>
<dbReference type="Gene3D" id="3.30.1010.10">
    <property type="entry name" value="Phosphatidylinositol 3-kinase Catalytic Subunit, Chain A, domain 4"/>
    <property type="match status" value="1"/>
</dbReference>
<keyword evidence="13" id="KW-1185">Reference proteome</keyword>
<dbReference type="InterPro" id="IPR002420">
    <property type="entry name" value="PI3K-type_C2_dom"/>
</dbReference>
<dbReference type="GO" id="GO:0005942">
    <property type="term" value="C:phosphatidylinositol 3-kinase complex"/>
    <property type="evidence" value="ECO:0007669"/>
    <property type="project" value="TreeGrafter"/>
</dbReference>
<dbReference type="InterPro" id="IPR035448">
    <property type="entry name" value="PI3Kc"/>
</dbReference>
<dbReference type="PROSITE" id="PS00916">
    <property type="entry name" value="PI3_4_KINASE_2"/>
    <property type="match status" value="1"/>
</dbReference>
<dbReference type="PROSITE" id="PS51547">
    <property type="entry name" value="C2_PI3K"/>
    <property type="match status" value="1"/>
</dbReference>
<sequence length="1470" mass="166725">MESGDLDQPSSSSPSSPIVIDINDKQVYKVAVDRKLNAIKRFDELDKNIFKLYNAVKGDNTKRQLELSEIEKKQREYGSAIEISEKSMDSMSLYYVNEKVDLIMMIEEETKRQSVLQDQLSEVAYNINAVSPRNISSSVNGPLTSHQLLTEIRDLQLEIEKVELEYQQLQSTWDSKRSLLNHLIQEKSDHILSLNKKLEEKEKNRKNLKDLESIIDGLLIKDNKKGGSSVETKDKDKDQVSSGYSIDSFINSIEKEKEKDNKSCSSNSGSGIIGNGSGSGSGSSIGIGATAAATANNGSGTGGSTPTRSNTPPVVGRALTRGTATSASALNLNASLTIPPPPMSPDASKTINQYPLTIKTQSNTFISGITYTLELDTISTLKQRIYDYLLIESPSSLWNMEISSPHNLSLKTLSNTFFASDSKVYLKYILYFSDRVKKTGSNNNNNQDDGNDQPIIYVVNSLEETEFTSKLSQMIDGYLDFYQNANQESVYFRTKMITFLDNIQKERNRLDDTKCLRNPQSRFMRVKSMAFSSSTTPSSSPPNQSLSSSSSFLNRPSSPVFLPLISKSSEINNNNNNHLGLSGSTSPSSWKSCSPSRGSPIAGFINGKDPQQQPQQQLVVGQNCTIRVFITKDIIKTFVCHVQTLVGELIDNLFIKFSKFINMSEKNQDKGKLMPMAEMKSKYVVKIRGLEIYLVNPTIPLSSIDFINTKSRRQKKVDLILIDKSTISKEILDSSINFNHFDVIKNMNSKIDKEEKVNNLSLSYMINKPFKLRLGSLKNFDTRTSPSKDKSIYVACQVYQCGIKIGEEFCTAPIVLVTNPSWLKWMEGPAYNHIPSNAILCIQVRYHPSNTTVGWVNFKMWDYRGRINSGFHQLCLWMDDTPDHIGTLYENKQHLLSSSDGNEANEPPAISFEIELSSPAIIYQHEKLEEIPEDSFEDEELSFSEMQRLTSIIEKDPLTGLTVEERELCWKHRHYCKFIPRSTSKVILSVPWNNPDSIKELYQLLHSKSWSPLEPVDTLELLSSKFLDRDIRKFAITTLQRMNDEELGLYLPQLVQALKHEPNHYSSLAKFLLRRVQLNRQQMPYQFFWYLKVEISNLNVHLHSQWIERYQLILEAFLRGNPKISELSKQYDMYLKLKSVALGVKNVTNNKRKDYLLSQFSTIKFPNDFNLLFNQEYKAKGIDIESCKVKESKTLPLWLSFYNYDPMGDNILAIFKCGDDLRQDQLTLQMIDLMDRMWLAEGIDLQTISYRCVATGLNEGMIEVVGESKTIADIQKLTGKNAAVAAFSETAIASWLKQVNPSEFEYNSAVENFVRSCAGCCVYTFILGIGDRHNDNIMLTKAGHLFHIDFGRFLGNVQTWQGIKRERAPFVFPPSFNLIIGEHYKHFEELCGRAYNIIRKKAHIFLNLFLMMVSTGMPELNHQDDILYLRDSLALELTSDQAYEKFSQMIEQSLGSKTTGVNFAVHLLAN</sequence>
<dbReference type="Pfam" id="PF00613">
    <property type="entry name" value="PI3Ka"/>
    <property type="match status" value="1"/>
</dbReference>
<accession>F4PT81</accession>
<feature type="compositionally biased region" description="Low complexity" evidence="7">
    <location>
        <begin position="531"/>
        <end position="553"/>
    </location>
</feature>
<dbReference type="Pfam" id="PF00794">
    <property type="entry name" value="PI3K_rbd"/>
    <property type="match status" value="1"/>
</dbReference>
<feature type="region of interest" description="Disordered" evidence="7">
    <location>
        <begin position="529"/>
        <end position="553"/>
    </location>
</feature>
<evidence type="ECO:0000256" key="5">
    <source>
        <dbReference type="PROSITE-ProRule" id="PRU00880"/>
    </source>
</evidence>
<dbReference type="InterPro" id="IPR001263">
    <property type="entry name" value="PI3K_accessory_dom"/>
</dbReference>
<dbReference type="RefSeq" id="XP_004358667.1">
    <property type="nucleotide sequence ID" value="XM_004358610.1"/>
</dbReference>
<feature type="domain" description="C2 PI3K-type" evidence="11">
    <location>
        <begin position="766"/>
        <end position="915"/>
    </location>
</feature>
<dbReference type="GO" id="GO:0043491">
    <property type="term" value="P:phosphatidylinositol 3-kinase/protein kinase B signal transduction"/>
    <property type="evidence" value="ECO:0007669"/>
    <property type="project" value="TreeGrafter"/>
</dbReference>
<dbReference type="SUPFAM" id="SSF56112">
    <property type="entry name" value="Protein kinase-like (PK-like)"/>
    <property type="match status" value="1"/>
</dbReference>
<dbReference type="PROSITE" id="PS50290">
    <property type="entry name" value="PI3_4_KINASE_3"/>
    <property type="match status" value="1"/>
</dbReference>
<protein>
    <recommendedName>
        <fullName evidence="14">Phosphatidylinositol 3-kinase</fullName>
    </recommendedName>
</protein>
<dbReference type="FunFam" id="1.10.1070.11:FF:000001">
    <property type="entry name" value="Phosphatidylinositol 4,5-bisphosphate 3-kinase catalytic subunit"/>
    <property type="match status" value="1"/>
</dbReference>
<dbReference type="SUPFAM" id="SSF49562">
    <property type="entry name" value="C2 domain (Calcium/lipid-binding domain, CaLB)"/>
    <property type="match status" value="1"/>
</dbReference>
<dbReference type="EMBL" id="GL883010">
    <property type="protein sequence ID" value="EGG20817.1"/>
    <property type="molecule type" value="Genomic_DNA"/>
</dbReference>
<dbReference type="InterPro" id="IPR000403">
    <property type="entry name" value="PI3/4_kinase_cat_dom"/>
</dbReference>
<dbReference type="SMART" id="SM00146">
    <property type="entry name" value="PI3Kc"/>
    <property type="match status" value="1"/>
</dbReference>
<evidence type="ECO:0000256" key="2">
    <source>
        <dbReference type="ARBA" id="ARBA00022741"/>
    </source>
</evidence>
<dbReference type="GO" id="GO:0005737">
    <property type="term" value="C:cytoplasm"/>
    <property type="evidence" value="ECO:0007669"/>
    <property type="project" value="TreeGrafter"/>
</dbReference>
<dbReference type="SUPFAM" id="SSF48371">
    <property type="entry name" value="ARM repeat"/>
    <property type="match status" value="1"/>
</dbReference>
<dbReference type="InterPro" id="IPR036940">
    <property type="entry name" value="PI3/4_kinase_cat_sf"/>
</dbReference>
<keyword evidence="6" id="KW-0175">Coiled coil</keyword>
<dbReference type="InterPro" id="IPR029071">
    <property type="entry name" value="Ubiquitin-like_domsf"/>
</dbReference>
<dbReference type="GO" id="GO:0005524">
    <property type="term" value="F:ATP binding"/>
    <property type="evidence" value="ECO:0007669"/>
    <property type="project" value="UniProtKB-KW"/>
</dbReference>
<evidence type="ECO:0000259" key="9">
    <source>
        <dbReference type="PROSITE" id="PS51545"/>
    </source>
</evidence>
<keyword evidence="4" id="KW-0067">ATP-binding</keyword>
<dbReference type="SMART" id="SM00145">
    <property type="entry name" value="PI3Ka"/>
    <property type="match status" value="1"/>
</dbReference>
<reference evidence="13" key="1">
    <citation type="journal article" date="2011" name="Genome Res.">
        <title>Phylogeny-wide analysis of social amoeba genomes highlights ancient origins for complex intercellular communication.</title>
        <authorList>
            <person name="Heidel A.J."/>
            <person name="Lawal H.M."/>
            <person name="Felder M."/>
            <person name="Schilde C."/>
            <person name="Helps N.R."/>
            <person name="Tunggal B."/>
            <person name="Rivero F."/>
            <person name="John U."/>
            <person name="Schleicher M."/>
            <person name="Eichinger L."/>
            <person name="Platzer M."/>
            <person name="Noegel A.A."/>
            <person name="Schaap P."/>
            <person name="Gloeckner G."/>
        </authorList>
    </citation>
    <scope>NUCLEOTIDE SEQUENCE [LARGE SCALE GENOMIC DNA]</scope>
    <source>
        <strain evidence="13">SH3</strain>
    </source>
</reference>
<dbReference type="InterPro" id="IPR018936">
    <property type="entry name" value="PI3/4_kinase_CS"/>
</dbReference>
<dbReference type="STRING" id="1054147.F4PT81"/>
<keyword evidence="1" id="KW-0808">Transferase</keyword>
<dbReference type="InterPro" id="IPR015433">
    <property type="entry name" value="PI3/4_kinase"/>
</dbReference>
<proteinExistence type="inferred from homology"/>